<evidence type="ECO:0000313" key="7">
    <source>
        <dbReference type="EMBL" id="PPQ95565.1"/>
    </source>
</evidence>
<dbReference type="OrthoDB" id="64915at2759"/>
<gene>
    <name evidence="7" type="ORF">CVT26_008593</name>
</gene>
<dbReference type="SUPFAM" id="SSF51735">
    <property type="entry name" value="NAD(P)-binding Rossmann-fold domains"/>
    <property type="match status" value="1"/>
</dbReference>
<comment type="catalytic activity">
    <reaction evidence="5">
        <text>D-xylose + NADP(+) = D-xylono-1,5-lactone + NADPH + H(+)</text>
        <dbReference type="Rhea" id="RHEA:22000"/>
        <dbReference type="ChEBI" id="CHEBI:15378"/>
        <dbReference type="ChEBI" id="CHEBI:15867"/>
        <dbReference type="ChEBI" id="CHEBI:53455"/>
        <dbReference type="ChEBI" id="CHEBI:57783"/>
        <dbReference type="ChEBI" id="CHEBI:58349"/>
        <dbReference type="EC" id="1.1.1.179"/>
    </reaction>
</comment>
<organism evidence="7 8">
    <name type="scientific">Gymnopilus dilepis</name>
    <dbReference type="NCBI Taxonomy" id="231916"/>
    <lineage>
        <taxon>Eukaryota</taxon>
        <taxon>Fungi</taxon>
        <taxon>Dikarya</taxon>
        <taxon>Basidiomycota</taxon>
        <taxon>Agaricomycotina</taxon>
        <taxon>Agaricomycetes</taxon>
        <taxon>Agaricomycetidae</taxon>
        <taxon>Agaricales</taxon>
        <taxon>Agaricineae</taxon>
        <taxon>Hymenogastraceae</taxon>
        <taxon>Gymnopilus</taxon>
    </lineage>
</organism>
<dbReference type="STRING" id="231916.A0A409XXW1"/>
<comment type="similarity">
    <text evidence="1">Belongs to the Gfo/Idh/MocA family.</text>
</comment>
<dbReference type="PANTHER" id="PTHR22604:SF105">
    <property type="entry name" value="TRANS-1,2-DIHYDROBENZENE-1,2-DIOL DEHYDROGENASE"/>
    <property type="match status" value="1"/>
</dbReference>
<dbReference type="Gene3D" id="3.40.50.720">
    <property type="entry name" value="NAD(P)-binding Rossmann-like Domain"/>
    <property type="match status" value="1"/>
</dbReference>
<keyword evidence="2" id="KW-0560">Oxidoreductase</keyword>
<evidence type="ECO:0000256" key="1">
    <source>
        <dbReference type="ARBA" id="ARBA00010928"/>
    </source>
</evidence>
<evidence type="ECO:0000256" key="4">
    <source>
        <dbReference type="ARBA" id="ARBA00042988"/>
    </source>
</evidence>
<reference evidence="7 8" key="1">
    <citation type="journal article" date="2018" name="Evol. Lett.">
        <title>Horizontal gene cluster transfer increased hallucinogenic mushroom diversity.</title>
        <authorList>
            <person name="Reynolds H.T."/>
            <person name="Vijayakumar V."/>
            <person name="Gluck-Thaler E."/>
            <person name="Korotkin H.B."/>
            <person name="Matheny P.B."/>
            <person name="Slot J.C."/>
        </authorList>
    </citation>
    <scope>NUCLEOTIDE SEQUENCE [LARGE SCALE GENOMIC DNA]</scope>
    <source>
        <strain evidence="7 8">SRW20</strain>
    </source>
</reference>
<evidence type="ECO:0000313" key="8">
    <source>
        <dbReference type="Proteomes" id="UP000284706"/>
    </source>
</evidence>
<dbReference type="AlphaFoldDB" id="A0A409XXW1"/>
<evidence type="ECO:0000256" key="3">
    <source>
        <dbReference type="ARBA" id="ARBA00038984"/>
    </source>
</evidence>
<evidence type="ECO:0000256" key="2">
    <source>
        <dbReference type="ARBA" id="ARBA00023002"/>
    </source>
</evidence>
<feature type="domain" description="Gfo/Idh/MocA-like oxidoreductase N-terminal" evidence="6">
    <location>
        <begin position="30"/>
        <end position="148"/>
    </location>
</feature>
<dbReference type="Gene3D" id="3.30.360.10">
    <property type="entry name" value="Dihydrodipicolinate Reductase, domain 2"/>
    <property type="match status" value="1"/>
</dbReference>
<dbReference type="GO" id="GO:0000166">
    <property type="term" value="F:nucleotide binding"/>
    <property type="evidence" value="ECO:0007669"/>
    <property type="project" value="InterPro"/>
</dbReference>
<comment type="caution">
    <text evidence="7">The sequence shown here is derived from an EMBL/GenBank/DDBJ whole genome shotgun (WGS) entry which is preliminary data.</text>
</comment>
<dbReference type="Pfam" id="PF01408">
    <property type="entry name" value="GFO_IDH_MocA"/>
    <property type="match status" value="1"/>
</dbReference>
<proteinExistence type="inferred from homology"/>
<evidence type="ECO:0000259" key="6">
    <source>
        <dbReference type="Pfam" id="PF01408"/>
    </source>
</evidence>
<dbReference type="InterPro" id="IPR036291">
    <property type="entry name" value="NAD(P)-bd_dom_sf"/>
</dbReference>
<accession>A0A409XXW1</accession>
<dbReference type="GO" id="GO:0047837">
    <property type="term" value="F:D-xylose 1-dehydrogenase (NADP+) activity"/>
    <property type="evidence" value="ECO:0007669"/>
    <property type="project" value="UniProtKB-EC"/>
</dbReference>
<dbReference type="SUPFAM" id="SSF55347">
    <property type="entry name" value="Glyceraldehyde-3-phosphate dehydrogenase-like, C-terminal domain"/>
    <property type="match status" value="1"/>
</dbReference>
<name>A0A409XXW1_9AGAR</name>
<dbReference type="Proteomes" id="UP000284706">
    <property type="component" value="Unassembled WGS sequence"/>
</dbReference>
<keyword evidence="8" id="KW-1185">Reference proteome</keyword>
<dbReference type="InterPro" id="IPR050984">
    <property type="entry name" value="Gfo/Idh/MocA_domain"/>
</dbReference>
<evidence type="ECO:0000256" key="5">
    <source>
        <dbReference type="ARBA" id="ARBA00049233"/>
    </source>
</evidence>
<dbReference type="InterPro" id="IPR000683">
    <property type="entry name" value="Gfo/Idh/MocA-like_OxRdtase_N"/>
</dbReference>
<dbReference type="EC" id="1.1.1.179" evidence="3"/>
<dbReference type="PANTHER" id="PTHR22604">
    <property type="entry name" value="OXIDOREDUCTASES"/>
    <property type="match status" value="1"/>
</dbReference>
<dbReference type="EMBL" id="NHYE01001422">
    <property type="protein sequence ID" value="PPQ95565.1"/>
    <property type="molecule type" value="Genomic_DNA"/>
</dbReference>
<dbReference type="InParanoid" id="A0A409XXW1"/>
<dbReference type="FunCoup" id="A0A409XXW1">
    <property type="interactions" value="21"/>
</dbReference>
<sequence length="395" mass="45110">MALLLQYYTFFKQYVDSYLHPVPGKSEGALKVGVLGTGMIDPAGIVYPAATHPEVILYAIGSRDASEAASYASKYGFQKSYGSYEEVLADPEVDFMYIPLPNGLHFEWAYKSLEAGKHVLLEKPSTSNAREAEALVKKAEETGKVLLEAFHWQFHPAAHRFREILDSGKYGGIISTYAEMTATPALPPDNIRWQYDLAGGSLMDMTYVVSFTRFALKASTPDDVLYAKATPHERDDRVDRAMEARLRFKRPNMDPRSDNSDVYSTIHTDMARSWAYHLIPRVWEFPSIRVETEFAEIFFYNAMFPHIYHYIAVTDKRTGQTHYEKAYKGGPLWKDRGEAYWSTYRYQLEAFVDKVKGRQSVWWIDGENSVAQMKTIDAIYEKSGLPLRPTSKMLD</sequence>
<protein>
    <recommendedName>
        <fullName evidence="3">D-xylose 1-dehydrogenase (NADP(+), D-xylono-1,5-lactone-forming)</fullName>
        <ecNumber evidence="3">1.1.1.179</ecNumber>
    </recommendedName>
    <alternativeName>
        <fullName evidence="4">D-xylose-NADP dehydrogenase</fullName>
    </alternativeName>
</protein>